<feature type="transmembrane region" description="Helical" evidence="2">
    <location>
        <begin position="60"/>
        <end position="81"/>
    </location>
</feature>
<gene>
    <name evidence="4" type="ORF">ACFQU0_14520</name>
</gene>
<dbReference type="EMBL" id="JBHTBZ010000043">
    <property type="protein sequence ID" value="MFC7461644.1"/>
    <property type="molecule type" value="Genomic_DNA"/>
</dbReference>
<evidence type="ECO:0000259" key="3">
    <source>
        <dbReference type="PROSITE" id="PS51724"/>
    </source>
</evidence>
<evidence type="ECO:0000256" key="2">
    <source>
        <dbReference type="SAM" id="Phobius"/>
    </source>
</evidence>
<dbReference type="Pfam" id="PF05036">
    <property type="entry name" value="SPOR"/>
    <property type="match status" value="1"/>
</dbReference>
<evidence type="ECO:0000256" key="1">
    <source>
        <dbReference type="SAM" id="MobiDB-lite"/>
    </source>
</evidence>
<feature type="region of interest" description="Disordered" evidence="1">
    <location>
        <begin position="196"/>
        <end position="247"/>
    </location>
</feature>
<feature type="compositionally biased region" description="Pro residues" evidence="1">
    <location>
        <begin position="230"/>
        <end position="243"/>
    </location>
</feature>
<dbReference type="InterPro" id="IPR024399">
    <property type="entry name" value="DUF2628"/>
</dbReference>
<organism evidence="4 5">
    <name type="scientific">Hydrogenophaga defluvii</name>
    <dbReference type="NCBI Taxonomy" id="249410"/>
    <lineage>
        <taxon>Bacteria</taxon>
        <taxon>Pseudomonadati</taxon>
        <taxon>Pseudomonadota</taxon>
        <taxon>Betaproteobacteria</taxon>
        <taxon>Burkholderiales</taxon>
        <taxon>Comamonadaceae</taxon>
        <taxon>Hydrogenophaga</taxon>
    </lineage>
</organism>
<feature type="domain" description="SPOR" evidence="3">
    <location>
        <begin position="255"/>
        <end position="333"/>
    </location>
</feature>
<name>A0ABW2SDQ3_9BURK</name>
<feature type="transmembrane region" description="Helical" evidence="2">
    <location>
        <begin position="93"/>
        <end position="113"/>
    </location>
</feature>
<sequence>MSTPPRESPTHMLYRAALGPVQSEHHLRAFERFDARGVAGPSWNTLAALLTFNWLVYRRLWRIAAVYLLLVGAAAGALWWGRGHLPDGVTLGLAGAVVLVATALPGLFANAWLHGQLRLALVDVVRQSPSMADAADVLRQRAPSLQRLLVMCLLNLLMAALVGWQVWGSAAAQDPVAKSVVEPLATPPVVVVAEPAPLPSPTPSPAPSPATAEPPTPAPTAVDTVADVAPPAPPTPSTVPDPEPVAQSVSEPIAVPAARGYGINVGLFADPANARRALVRIRQAGVPARSDTLQLERGQRTRVRAGPFANRAQAEQAAARIKALGLDAQVFKQGANE</sequence>
<keyword evidence="2" id="KW-0472">Membrane</keyword>
<dbReference type="InterPro" id="IPR036680">
    <property type="entry name" value="SPOR-like_sf"/>
</dbReference>
<evidence type="ECO:0000313" key="4">
    <source>
        <dbReference type="EMBL" id="MFC7461644.1"/>
    </source>
</evidence>
<keyword evidence="2" id="KW-1133">Transmembrane helix</keyword>
<accession>A0ABW2SDQ3</accession>
<dbReference type="InterPro" id="IPR007730">
    <property type="entry name" value="SPOR-like_dom"/>
</dbReference>
<dbReference type="Proteomes" id="UP001596457">
    <property type="component" value="Unassembled WGS sequence"/>
</dbReference>
<feature type="compositionally biased region" description="Pro residues" evidence="1">
    <location>
        <begin position="196"/>
        <end position="218"/>
    </location>
</feature>
<proteinExistence type="predicted"/>
<dbReference type="Gene3D" id="3.30.70.1070">
    <property type="entry name" value="Sporulation related repeat"/>
    <property type="match status" value="1"/>
</dbReference>
<evidence type="ECO:0000313" key="5">
    <source>
        <dbReference type="Proteomes" id="UP001596457"/>
    </source>
</evidence>
<dbReference type="RefSeq" id="WP_382201996.1">
    <property type="nucleotide sequence ID" value="NZ_JBHTBZ010000043.1"/>
</dbReference>
<reference evidence="5" key="1">
    <citation type="journal article" date="2019" name="Int. J. Syst. Evol. Microbiol.">
        <title>The Global Catalogue of Microorganisms (GCM) 10K type strain sequencing project: providing services to taxonomists for standard genome sequencing and annotation.</title>
        <authorList>
            <consortium name="The Broad Institute Genomics Platform"/>
            <consortium name="The Broad Institute Genome Sequencing Center for Infectious Disease"/>
            <person name="Wu L."/>
            <person name="Ma J."/>
        </authorList>
    </citation>
    <scope>NUCLEOTIDE SEQUENCE [LARGE SCALE GENOMIC DNA]</scope>
    <source>
        <strain evidence="5">CCUG 53903</strain>
    </source>
</reference>
<dbReference type="Pfam" id="PF10947">
    <property type="entry name" value="DUF2628"/>
    <property type="match status" value="1"/>
</dbReference>
<keyword evidence="2" id="KW-0812">Transmembrane</keyword>
<dbReference type="PROSITE" id="PS51724">
    <property type="entry name" value="SPOR"/>
    <property type="match status" value="1"/>
</dbReference>
<protein>
    <submittedName>
        <fullName evidence="4">SPOR domain-containing protein</fullName>
    </submittedName>
</protein>
<dbReference type="SUPFAM" id="SSF110997">
    <property type="entry name" value="Sporulation related repeat"/>
    <property type="match status" value="1"/>
</dbReference>
<keyword evidence="5" id="KW-1185">Reference proteome</keyword>
<comment type="caution">
    <text evidence="4">The sequence shown here is derived from an EMBL/GenBank/DDBJ whole genome shotgun (WGS) entry which is preliminary data.</text>
</comment>
<feature type="compositionally biased region" description="Low complexity" evidence="1">
    <location>
        <begin position="219"/>
        <end position="229"/>
    </location>
</feature>
<feature type="transmembrane region" description="Helical" evidence="2">
    <location>
        <begin position="148"/>
        <end position="167"/>
    </location>
</feature>